<accession>A0A9D1YVB5</accession>
<keyword evidence="3 6" id="KW-0812">Transmembrane</keyword>
<feature type="transmembrane region" description="Helical" evidence="6">
    <location>
        <begin position="126"/>
        <end position="148"/>
    </location>
</feature>
<dbReference type="GO" id="GO:0015171">
    <property type="term" value="F:amino acid transmembrane transporter activity"/>
    <property type="evidence" value="ECO:0007669"/>
    <property type="project" value="TreeGrafter"/>
</dbReference>
<dbReference type="AlphaFoldDB" id="A0A9D1YVB5"/>
<evidence type="ECO:0000256" key="5">
    <source>
        <dbReference type="ARBA" id="ARBA00023136"/>
    </source>
</evidence>
<dbReference type="PANTHER" id="PTHR30086:SF20">
    <property type="entry name" value="ARGININE EXPORTER PROTEIN ARGO-RELATED"/>
    <property type="match status" value="1"/>
</dbReference>
<feature type="transmembrane region" description="Helical" evidence="6">
    <location>
        <begin position="37"/>
        <end position="58"/>
    </location>
</feature>
<dbReference type="PANTHER" id="PTHR30086">
    <property type="entry name" value="ARGININE EXPORTER PROTEIN ARGO"/>
    <property type="match status" value="1"/>
</dbReference>
<keyword evidence="4 6" id="KW-1133">Transmembrane helix</keyword>
<proteinExistence type="predicted"/>
<organism evidence="7 8">
    <name type="scientific">Candidatus Agrococcus pullicola</name>
    <dbReference type="NCBI Taxonomy" id="2838429"/>
    <lineage>
        <taxon>Bacteria</taxon>
        <taxon>Bacillati</taxon>
        <taxon>Actinomycetota</taxon>
        <taxon>Actinomycetes</taxon>
        <taxon>Micrococcales</taxon>
        <taxon>Microbacteriaceae</taxon>
        <taxon>Agrococcus</taxon>
    </lineage>
</organism>
<feature type="transmembrane region" description="Helical" evidence="6">
    <location>
        <begin position="70"/>
        <end position="87"/>
    </location>
</feature>
<comment type="subcellular location">
    <subcellularLocation>
        <location evidence="1">Cell membrane</location>
        <topology evidence="1">Multi-pass membrane protein</topology>
    </subcellularLocation>
</comment>
<feature type="transmembrane region" description="Helical" evidence="6">
    <location>
        <begin position="160"/>
        <end position="181"/>
    </location>
</feature>
<reference evidence="7" key="1">
    <citation type="journal article" date="2021" name="PeerJ">
        <title>Extensive microbial diversity within the chicken gut microbiome revealed by metagenomics and culture.</title>
        <authorList>
            <person name="Gilroy R."/>
            <person name="Ravi A."/>
            <person name="Getino M."/>
            <person name="Pursley I."/>
            <person name="Horton D.L."/>
            <person name="Alikhan N.F."/>
            <person name="Baker D."/>
            <person name="Gharbi K."/>
            <person name="Hall N."/>
            <person name="Watson M."/>
            <person name="Adriaenssens E.M."/>
            <person name="Foster-Nyarko E."/>
            <person name="Jarju S."/>
            <person name="Secka A."/>
            <person name="Antonio M."/>
            <person name="Oren A."/>
            <person name="Chaudhuri R.R."/>
            <person name="La Ragione R."/>
            <person name="Hildebrand F."/>
            <person name="Pallen M.J."/>
        </authorList>
    </citation>
    <scope>NUCLEOTIDE SEQUENCE</scope>
    <source>
        <strain evidence="7">ChiGjej1B1-98</strain>
    </source>
</reference>
<feature type="transmembrane region" description="Helical" evidence="6">
    <location>
        <begin position="6"/>
        <end position="25"/>
    </location>
</feature>
<evidence type="ECO:0000256" key="1">
    <source>
        <dbReference type="ARBA" id="ARBA00004651"/>
    </source>
</evidence>
<name>A0A9D1YVB5_9MICO</name>
<dbReference type="EMBL" id="DXDC01000275">
    <property type="protein sequence ID" value="HIY66412.1"/>
    <property type="molecule type" value="Genomic_DNA"/>
</dbReference>
<evidence type="ECO:0000256" key="3">
    <source>
        <dbReference type="ARBA" id="ARBA00022692"/>
    </source>
</evidence>
<evidence type="ECO:0000256" key="6">
    <source>
        <dbReference type="SAM" id="Phobius"/>
    </source>
</evidence>
<comment type="caution">
    <text evidence="7">The sequence shown here is derived from an EMBL/GenBank/DDBJ whole genome shotgun (WGS) entry which is preliminary data.</text>
</comment>
<dbReference type="GO" id="GO:0005886">
    <property type="term" value="C:plasma membrane"/>
    <property type="evidence" value="ECO:0007669"/>
    <property type="project" value="UniProtKB-SubCell"/>
</dbReference>
<dbReference type="Proteomes" id="UP000824005">
    <property type="component" value="Unassembled WGS sequence"/>
</dbReference>
<evidence type="ECO:0000313" key="7">
    <source>
        <dbReference type="EMBL" id="HIY66412.1"/>
    </source>
</evidence>
<gene>
    <name evidence="7" type="ORF">H9830_09075</name>
</gene>
<sequence length="215" mass="22593">MFAFLSALGLVLGLIVSIGGQNAFLLRQGVRKEHVGIVVLVFAVSDAILQAAGVFGIATLVERLPVLETIARWAGALFLLGYAFFSARRAIRGGGSLEEAPETNAGAPSQAGITLVGTARSTRRRAFLGAVVVTWLNPHALVETTVVIGSVSTQFGPDRLLFLLGGITASTVWFVAFGYGTRLLAPFLRTERAWRVLDGGIAAIMVAIATVLVTG</sequence>
<feature type="transmembrane region" description="Helical" evidence="6">
    <location>
        <begin position="193"/>
        <end position="213"/>
    </location>
</feature>
<dbReference type="Pfam" id="PF01810">
    <property type="entry name" value="LysE"/>
    <property type="match status" value="1"/>
</dbReference>
<dbReference type="InterPro" id="IPR001123">
    <property type="entry name" value="LeuE-type"/>
</dbReference>
<protein>
    <submittedName>
        <fullName evidence="7">LysE family transporter</fullName>
    </submittedName>
</protein>
<reference evidence="7" key="2">
    <citation type="submission" date="2021-04" db="EMBL/GenBank/DDBJ databases">
        <authorList>
            <person name="Gilroy R."/>
        </authorList>
    </citation>
    <scope>NUCLEOTIDE SEQUENCE</scope>
    <source>
        <strain evidence="7">ChiGjej1B1-98</strain>
    </source>
</reference>
<evidence type="ECO:0000256" key="2">
    <source>
        <dbReference type="ARBA" id="ARBA00022475"/>
    </source>
</evidence>
<evidence type="ECO:0000256" key="4">
    <source>
        <dbReference type="ARBA" id="ARBA00022989"/>
    </source>
</evidence>
<keyword evidence="5 6" id="KW-0472">Membrane</keyword>
<evidence type="ECO:0000313" key="8">
    <source>
        <dbReference type="Proteomes" id="UP000824005"/>
    </source>
</evidence>
<keyword evidence="2" id="KW-1003">Cell membrane</keyword>